<evidence type="ECO:0000256" key="1">
    <source>
        <dbReference type="ARBA" id="ARBA00022737"/>
    </source>
</evidence>
<accession>A0ABM0IRY9</accession>
<feature type="compositionally biased region" description="Basic and acidic residues" evidence="2">
    <location>
        <begin position="140"/>
        <end position="150"/>
    </location>
</feature>
<name>A0ABM0IRY9_ECHTE</name>
<evidence type="ECO:0000313" key="3">
    <source>
        <dbReference type="Proteomes" id="UP000694863"/>
    </source>
</evidence>
<keyword evidence="3" id="KW-1185">Reference proteome</keyword>
<dbReference type="SMART" id="SM00705">
    <property type="entry name" value="THEG"/>
    <property type="match status" value="7"/>
</dbReference>
<feature type="region of interest" description="Disordered" evidence="2">
    <location>
        <begin position="1"/>
        <end position="188"/>
    </location>
</feature>
<dbReference type="InterPro" id="IPR042401">
    <property type="entry name" value="SPMAP2-like"/>
</dbReference>
<dbReference type="GeneID" id="101648975"/>
<sequence>MEGLDSSTLSEVTDVNDTPDVSVGSEDLHRPLVLRFFDGSRSAAEEESEESEEAQPAGQEEPGSSEGYEMSEELRESEGREVSEEPGSSEGLEEPGSEEQGTSEGREVSEEHGSSEGREVSEEHGSSEGREVSEEQGSSEGREVSEEHGSSEWLQASEEHGSSEWLQASEETRTSQERGVPTEDEQDAVYLEPLKQDELEAYEELYEPFKALKTGRLGKAKFLPIPVTVSPSLVVRPQPPGLLSLSVGICSSSFTRKRIHSLAKPKKQWGIPERKLLWGNQDPIRPISQSALMARLSKRLQYLANPKETSRHYIPNRSLHFYSCGRNSVIWEIPSAALFSHPSKRLKKLAQPKKCFAPSLRNCKVEQESDSRRATSANIPYASPRILRLSLAKGMDPHYLPPKKIGTKIPLSTLSAVATPRMVDLAHPRIKIEGMCYETGKSEVPVRPVSFAATHASASPRLMTLAKNKSVHPDYIPDREAQWPISYAATHSQVSPRVQELSIPSPRSPVRTAAFELDVFKVKPAAMKAKCSARILELAQPVRR</sequence>
<dbReference type="Proteomes" id="UP000694863">
    <property type="component" value="Unplaced"/>
</dbReference>
<feature type="compositionally biased region" description="Basic and acidic residues" evidence="2">
    <location>
        <begin position="104"/>
        <end position="133"/>
    </location>
</feature>
<dbReference type="PANTHER" id="PTHR15901">
    <property type="entry name" value="TESTICULAR HAPLOID EXPRESSED GENE PROTEIN"/>
    <property type="match status" value="1"/>
</dbReference>
<dbReference type="InterPro" id="IPR006623">
    <property type="entry name" value="THEG"/>
</dbReference>
<dbReference type="RefSeq" id="XP_004706404.1">
    <property type="nucleotide sequence ID" value="XM_004706347.2"/>
</dbReference>
<organism evidence="3 4">
    <name type="scientific">Echinops telfairi</name>
    <name type="common">Lesser hedgehog tenrec</name>
    <dbReference type="NCBI Taxonomy" id="9371"/>
    <lineage>
        <taxon>Eukaryota</taxon>
        <taxon>Metazoa</taxon>
        <taxon>Chordata</taxon>
        <taxon>Craniata</taxon>
        <taxon>Vertebrata</taxon>
        <taxon>Euteleostomi</taxon>
        <taxon>Mammalia</taxon>
        <taxon>Eutheria</taxon>
        <taxon>Afrotheria</taxon>
        <taxon>Tenrecidae</taxon>
        <taxon>Tenrecinae</taxon>
        <taxon>Echinops</taxon>
    </lineage>
</organism>
<evidence type="ECO:0000256" key="2">
    <source>
        <dbReference type="SAM" id="MobiDB-lite"/>
    </source>
</evidence>
<keyword evidence="1" id="KW-0677">Repeat</keyword>
<reference evidence="4" key="1">
    <citation type="submission" date="2025-08" db="UniProtKB">
        <authorList>
            <consortium name="RefSeq"/>
        </authorList>
    </citation>
    <scope>IDENTIFICATION</scope>
</reference>
<feature type="compositionally biased region" description="Polar residues" evidence="2">
    <location>
        <begin position="1"/>
        <end position="16"/>
    </location>
</feature>
<feature type="compositionally biased region" description="Low complexity" evidence="2">
    <location>
        <begin position="54"/>
        <end position="68"/>
    </location>
</feature>
<protein>
    <submittedName>
        <fullName evidence="4">Testicular haploid expressed gene protein-like</fullName>
    </submittedName>
</protein>
<dbReference type="Pfam" id="PF14912">
    <property type="entry name" value="THEG"/>
    <property type="match status" value="3"/>
</dbReference>
<proteinExistence type="predicted"/>
<evidence type="ECO:0000313" key="4">
    <source>
        <dbReference type="RefSeq" id="XP_004706404.1"/>
    </source>
</evidence>
<feature type="compositionally biased region" description="Basic and acidic residues" evidence="2">
    <location>
        <begin position="72"/>
        <end position="83"/>
    </location>
</feature>
<gene>
    <name evidence="4" type="primary">THEGL</name>
</gene>
<dbReference type="PANTHER" id="PTHR15901:SF15">
    <property type="entry name" value="TESTICULAR HAPLOID EXPRESSED GENE PROTEIN-LIKE"/>
    <property type="match status" value="1"/>
</dbReference>